<organism evidence="8 9">
    <name type="scientific">Stylonychia lemnae</name>
    <name type="common">Ciliate</name>
    <dbReference type="NCBI Taxonomy" id="5949"/>
    <lineage>
        <taxon>Eukaryota</taxon>
        <taxon>Sar</taxon>
        <taxon>Alveolata</taxon>
        <taxon>Ciliophora</taxon>
        <taxon>Intramacronucleata</taxon>
        <taxon>Spirotrichea</taxon>
        <taxon>Stichotrichia</taxon>
        <taxon>Sporadotrichida</taxon>
        <taxon>Oxytrichidae</taxon>
        <taxon>Stylonychinae</taxon>
        <taxon>Stylonychia</taxon>
    </lineage>
</organism>
<accession>A0A078AQD7</accession>
<dbReference type="Pfam" id="PF11904">
    <property type="entry name" value="ANKRD13_C"/>
    <property type="match status" value="1"/>
</dbReference>
<keyword evidence="4" id="KW-0256">Endoplasmic reticulum</keyword>
<evidence type="ECO:0000256" key="1">
    <source>
        <dbReference type="ARBA" id="ARBA00004240"/>
    </source>
</evidence>
<gene>
    <name evidence="8" type="primary">Contig6648.g7112</name>
    <name evidence="8" type="ORF">STYLEM_12198</name>
</gene>
<dbReference type="EMBL" id="CCKQ01011583">
    <property type="protein sequence ID" value="CDW83158.1"/>
    <property type="molecule type" value="Genomic_DNA"/>
</dbReference>
<keyword evidence="3" id="KW-0677">Repeat</keyword>
<evidence type="ECO:0000256" key="5">
    <source>
        <dbReference type="ARBA" id="ARBA00023043"/>
    </source>
</evidence>
<evidence type="ECO:0000259" key="7">
    <source>
        <dbReference type="Pfam" id="PF11904"/>
    </source>
</evidence>
<dbReference type="PANTHER" id="PTHR12447">
    <property type="entry name" value="ANKYRIN REPEAT DOMAIN-CONTAINING PROTEIN 13"/>
    <property type="match status" value="1"/>
</dbReference>
<dbReference type="InterPro" id="IPR036770">
    <property type="entry name" value="Ankyrin_rpt-contain_sf"/>
</dbReference>
<dbReference type="OrthoDB" id="1585644at2759"/>
<dbReference type="Proteomes" id="UP000039865">
    <property type="component" value="Unassembled WGS sequence"/>
</dbReference>
<name>A0A078AQD7_STYLE</name>
<keyword evidence="5" id="KW-0040">ANK repeat</keyword>
<evidence type="ECO:0000256" key="3">
    <source>
        <dbReference type="ARBA" id="ARBA00022737"/>
    </source>
</evidence>
<evidence type="ECO:0000256" key="4">
    <source>
        <dbReference type="ARBA" id="ARBA00022824"/>
    </source>
</evidence>
<evidence type="ECO:0000256" key="6">
    <source>
        <dbReference type="ARBA" id="ARBA00023136"/>
    </source>
</evidence>
<protein>
    <recommendedName>
        <fullName evidence="7">Ankyrin repeat domain-containing protein</fullName>
    </recommendedName>
</protein>
<keyword evidence="9" id="KW-1185">Reference proteome</keyword>
<proteinExistence type="predicted"/>
<dbReference type="PANTHER" id="PTHR12447:SF25">
    <property type="entry name" value="ANKYRIN REPEAT DOMAIN-CONTAINING PROTEIN 13C"/>
    <property type="match status" value="1"/>
</dbReference>
<evidence type="ECO:0000313" key="9">
    <source>
        <dbReference type="Proteomes" id="UP000039865"/>
    </source>
</evidence>
<evidence type="ECO:0000313" key="8">
    <source>
        <dbReference type="EMBL" id="CDW83158.1"/>
    </source>
</evidence>
<reference evidence="8 9" key="1">
    <citation type="submission" date="2014-06" db="EMBL/GenBank/DDBJ databases">
        <authorList>
            <person name="Swart Estienne"/>
        </authorList>
    </citation>
    <scope>NUCLEOTIDE SEQUENCE [LARGE SCALE GENOMIC DNA]</scope>
    <source>
        <strain evidence="8 9">130c</strain>
    </source>
</reference>
<dbReference type="SUPFAM" id="SSF48403">
    <property type="entry name" value="Ankyrin repeat"/>
    <property type="match status" value="1"/>
</dbReference>
<comment type="subcellular location">
    <subcellularLocation>
        <location evidence="2">Endomembrane system</location>
    </subcellularLocation>
    <subcellularLocation>
        <location evidence="1">Endoplasmic reticulum</location>
    </subcellularLocation>
</comment>
<dbReference type="GO" id="GO:0005783">
    <property type="term" value="C:endoplasmic reticulum"/>
    <property type="evidence" value="ECO:0007669"/>
    <property type="project" value="UniProtKB-SubCell"/>
</dbReference>
<dbReference type="AlphaFoldDB" id="A0A078AQD7"/>
<dbReference type="InterPro" id="IPR055285">
    <property type="entry name" value="ANKRD13_C"/>
</dbReference>
<dbReference type="InParanoid" id="A0A078AQD7"/>
<feature type="domain" description="Ankyrin repeat" evidence="7">
    <location>
        <begin position="224"/>
        <end position="418"/>
    </location>
</feature>
<dbReference type="Gene3D" id="1.25.40.20">
    <property type="entry name" value="Ankyrin repeat-containing domain"/>
    <property type="match status" value="1"/>
</dbReference>
<evidence type="ECO:0000256" key="2">
    <source>
        <dbReference type="ARBA" id="ARBA00004308"/>
    </source>
</evidence>
<dbReference type="InterPro" id="IPR021832">
    <property type="entry name" value="ANKRD13"/>
</dbReference>
<keyword evidence="6" id="KW-0472">Membrane</keyword>
<sequence>MIRKLCILQNQLDTDSIPLYLDLNSIDYYGNTALKLAHNLGNLDAIRVLCDHGLNSKLKPLPFIDSPYELAIKQKNREILKIYVQSNQKLKQAYIDDNKKELFDVLETLPDFQIDMSFECESNFIPFLRSFAPHDIFKIYKQKSSIRLDFSNNSIKNQITNNSQRDKSNSKNFITQSSFLFKGRNDFNEGELLYAEHSIQEDGKIQSGYSINVLTDMYLNRIDQEIDKLLKKKEKAKLYEAVSFKLETQRDWKGQFLCKQIEGYQAVKMKANASFNITYQDIDDCIEISLLKQQKAQNFEAYFNLSKVDAGNLLGYIKSQQQKKPRNTSNKKKKTDNKDVKVEMWAVRDFPINIATLRPLFHIMGFASKNISKFNDFLFNQAQIPSEFFPIQAQIPLFMTIKANIQFGRFSFLSKQNQLPSSFFNIDEEILKIQKSREFLLNINQIVIEDINYDKLFKDLNIKAEIVNESSQNIDSRMVYNNYSITSEQGQQLFATMMNKQGDVTQTTFTEIISQDFSEKIHTDSVIRMDYRQQLSNQGMIKNFKTMKDINESKHNNQSRQYGSNQKPRQIKMSNITTQLVNQSMIQQQQSQKYNSEEKDTLKKKVVALVNTQLIRPSRIIEAENVMDSRNFTNQQIQAIKSIKLPQQKSLESLNSFLKSNTKPDNSNHLNKVYKNIKNIIRFNQKQAPVEYNTKATLGGLTAATEGNNFNTNQIKIYGSIQGLINSKNTVDNRSEDVSLTMIPSQSTIDMRDQHKVQQLQEEKNTNARKPVLDMRKYSSQENNHIGKKPFQMGKVSFQRDFKRSESSSFRENSKLNNTSFVKATSLQRNKKVIDADAGQFLIMNTWGNQQFQQFQTNSQGTNSLRQSPLIQHGFQKQSQQYSPVAINSKKNLNNLNFF</sequence>